<accession>A0AAX6DQ04</accession>
<reference evidence="2" key="2">
    <citation type="submission" date="2023-04" db="EMBL/GenBank/DDBJ databases">
        <authorList>
            <person name="Bruccoleri R.E."/>
            <person name="Oakeley E.J."/>
            <person name="Faust A.-M."/>
            <person name="Dessus-Babus S."/>
            <person name="Altorfer M."/>
            <person name="Burckhardt D."/>
            <person name="Oertli M."/>
            <person name="Naumann U."/>
            <person name="Petersen F."/>
            <person name="Wong J."/>
        </authorList>
    </citation>
    <scope>NUCLEOTIDE SEQUENCE</scope>
    <source>
        <strain evidence="2">GSM-AAB239-AS_SAM_17_03QT</strain>
        <tissue evidence="2">Leaf</tissue>
    </source>
</reference>
<name>A0AAX6DQ04_IRIPA</name>
<dbReference type="Proteomes" id="UP001140949">
    <property type="component" value="Unassembled WGS sequence"/>
</dbReference>
<dbReference type="EMBL" id="JANAVB010042719">
    <property type="protein sequence ID" value="KAJ6793769.1"/>
    <property type="molecule type" value="Genomic_DNA"/>
</dbReference>
<sequence length="140" mass="15627">MEDLKEAGASLESLVPQHPHHRAPRTRHRSQHVPSHEHGGPDLRRRDPQVHGVPDPDHQVAVVGKRAAIPKAKKILELSLRQQRKLQHILSHVPSAIVLEAATLHCNQKPPSSSSLDAQDYHEASALKKEPLFCPKKKKV</sequence>
<reference evidence="2" key="1">
    <citation type="journal article" date="2023" name="GigaByte">
        <title>Genome assembly of the bearded iris, Iris pallida Lam.</title>
        <authorList>
            <person name="Bruccoleri R.E."/>
            <person name="Oakeley E.J."/>
            <person name="Faust A.M.E."/>
            <person name="Altorfer M."/>
            <person name="Dessus-Babus S."/>
            <person name="Burckhardt D."/>
            <person name="Oertli M."/>
            <person name="Naumann U."/>
            <person name="Petersen F."/>
            <person name="Wong J."/>
        </authorList>
    </citation>
    <scope>NUCLEOTIDE SEQUENCE</scope>
    <source>
        <strain evidence="2">GSM-AAB239-AS_SAM_17_03QT</strain>
    </source>
</reference>
<dbReference type="AlphaFoldDB" id="A0AAX6DQ04"/>
<keyword evidence="3" id="KW-1185">Reference proteome</keyword>
<feature type="compositionally biased region" description="Basic and acidic residues" evidence="1">
    <location>
        <begin position="34"/>
        <end position="57"/>
    </location>
</feature>
<gene>
    <name evidence="2" type="ORF">M6B38_234710</name>
</gene>
<protein>
    <submittedName>
        <fullName evidence="2">Spindle and kinetochore-associated protein 1-like protein isoform X4</fullName>
    </submittedName>
</protein>
<evidence type="ECO:0000313" key="2">
    <source>
        <dbReference type="EMBL" id="KAJ6793769.1"/>
    </source>
</evidence>
<feature type="region of interest" description="Disordered" evidence="1">
    <location>
        <begin position="1"/>
        <end position="57"/>
    </location>
</feature>
<evidence type="ECO:0000313" key="3">
    <source>
        <dbReference type="Proteomes" id="UP001140949"/>
    </source>
</evidence>
<proteinExistence type="predicted"/>
<organism evidence="2 3">
    <name type="scientific">Iris pallida</name>
    <name type="common">Sweet iris</name>
    <dbReference type="NCBI Taxonomy" id="29817"/>
    <lineage>
        <taxon>Eukaryota</taxon>
        <taxon>Viridiplantae</taxon>
        <taxon>Streptophyta</taxon>
        <taxon>Embryophyta</taxon>
        <taxon>Tracheophyta</taxon>
        <taxon>Spermatophyta</taxon>
        <taxon>Magnoliopsida</taxon>
        <taxon>Liliopsida</taxon>
        <taxon>Asparagales</taxon>
        <taxon>Iridaceae</taxon>
        <taxon>Iridoideae</taxon>
        <taxon>Irideae</taxon>
        <taxon>Iris</taxon>
    </lineage>
</organism>
<comment type="caution">
    <text evidence="2">The sequence shown here is derived from an EMBL/GenBank/DDBJ whole genome shotgun (WGS) entry which is preliminary data.</text>
</comment>
<feature type="compositionally biased region" description="Basic residues" evidence="1">
    <location>
        <begin position="18"/>
        <end position="31"/>
    </location>
</feature>
<evidence type="ECO:0000256" key="1">
    <source>
        <dbReference type="SAM" id="MobiDB-lite"/>
    </source>
</evidence>